<reference evidence="1" key="1">
    <citation type="submission" date="2018-02" db="EMBL/GenBank/DDBJ databases">
        <title>Rhizophora mucronata_Transcriptome.</title>
        <authorList>
            <person name="Meera S.P."/>
            <person name="Sreeshan A."/>
            <person name="Augustine A."/>
        </authorList>
    </citation>
    <scope>NUCLEOTIDE SEQUENCE</scope>
    <source>
        <tissue evidence="1">Leaf</tissue>
    </source>
</reference>
<name>A0A2P2QXF6_RHIMU</name>
<accession>A0A2P2QXF6</accession>
<protein>
    <submittedName>
        <fullName evidence="1">Uncharacterized protein</fullName>
    </submittedName>
</protein>
<organism evidence="1">
    <name type="scientific">Rhizophora mucronata</name>
    <name type="common">Asiatic mangrove</name>
    <dbReference type="NCBI Taxonomy" id="61149"/>
    <lineage>
        <taxon>Eukaryota</taxon>
        <taxon>Viridiplantae</taxon>
        <taxon>Streptophyta</taxon>
        <taxon>Embryophyta</taxon>
        <taxon>Tracheophyta</taxon>
        <taxon>Spermatophyta</taxon>
        <taxon>Magnoliopsida</taxon>
        <taxon>eudicotyledons</taxon>
        <taxon>Gunneridae</taxon>
        <taxon>Pentapetalae</taxon>
        <taxon>rosids</taxon>
        <taxon>fabids</taxon>
        <taxon>Malpighiales</taxon>
        <taxon>Rhizophoraceae</taxon>
        <taxon>Rhizophora</taxon>
    </lineage>
</organism>
<evidence type="ECO:0000313" key="1">
    <source>
        <dbReference type="EMBL" id="MBX71635.1"/>
    </source>
</evidence>
<proteinExistence type="predicted"/>
<dbReference type="AlphaFoldDB" id="A0A2P2QXF6"/>
<dbReference type="EMBL" id="GGEC01091151">
    <property type="protein sequence ID" value="MBX71635.1"/>
    <property type="molecule type" value="Transcribed_RNA"/>
</dbReference>
<sequence length="40" mass="4762">MALYDRTHISNYILRITEITVLYILKNQHGTIKEQKLTKT</sequence>